<keyword evidence="2" id="KW-1185">Reference proteome</keyword>
<evidence type="ECO:0000313" key="1">
    <source>
        <dbReference type="EMBL" id="KAK9685746.1"/>
    </source>
</evidence>
<reference evidence="1 2" key="1">
    <citation type="journal article" date="2024" name="BMC Genomics">
        <title>De novo assembly and annotation of Popillia japonica's genome with initial clues to its potential as an invasive pest.</title>
        <authorList>
            <person name="Cucini C."/>
            <person name="Boschi S."/>
            <person name="Funari R."/>
            <person name="Cardaioli E."/>
            <person name="Iannotti N."/>
            <person name="Marturano G."/>
            <person name="Paoli F."/>
            <person name="Bruttini M."/>
            <person name="Carapelli A."/>
            <person name="Frati F."/>
            <person name="Nardi F."/>
        </authorList>
    </citation>
    <scope>NUCLEOTIDE SEQUENCE [LARGE SCALE GENOMIC DNA]</scope>
    <source>
        <strain evidence="1">DMR45628</strain>
    </source>
</reference>
<dbReference type="EMBL" id="JASPKY010000753">
    <property type="protein sequence ID" value="KAK9685746.1"/>
    <property type="molecule type" value="Genomic_DNA"/>
</dbReference>
<dbReference type="Proteomes" id="UP001458880">
    <property type="component" value="Unassembled WGS sequence"/>
</dbReference>
<proteinExistence type="predicted"/>
<accession>A0AAW1I9D7</accession>
<dbReference type="AlphaFoldDB" id="A0AAW1I9D7"/>
<sequence length="133" mass="15199">MNMQAQINDVLKTSCGNGSRRPSIYQFRRMFSKLLAEMVAEGLPFTNSEVIFFALNPENQRRSSTILWFFKFSNHLKLIHEIKFSNHLKLIHEITSGVNLDDELADNEYAGPKLLVNHLWSVDETTSGVNLGD</sequence>
<comment type="caution">
    <text evidence="1">The sequence shown here is derived from an EMBL/GenBank/DDBJ whole genome shotgun (WGS) entry which is preliminary data.</text>
</comment>
<protein>
    <submittedName>
        <fullName evidence="1">Uncharacterized protein</fullName>
    </submittedName>
</protein>
<gene>
    <name evidence="1" type="ORF">QE152_g37708</name>
</gene>
<organism evidence="1 2">
    <name type="scientific">Popillia japonica</name>
    <name type="common">Japanese beetle</name>
    <dbReference type="NCBI Taxonomy" id="7064"/>
    <lineage>
        <taxon>Eukaryota</taxon>
        <taxon>Metazoa</taxon>
        <taxon>Ecdysozoa</taxon>
        <taxon>Arthropoda</taxon>
        <taxon>Hexapoda</taxon>
        <taxon>Insecta</taxon>
        <taxon>Pterygota</taxon>
        <taxon>Neoptera</taxon>
        <taxon>Endopterygota</taxon>
        <taxon>Coleoptera</taxon>
        <taxon>Polyphaga</taxon>
        <taxon>Scarabaeiformia</taxon>
        <taxon>Scarabaeidae</taxon>
        <taxon>Rutelinae</taxon>
        <taxon>Popillia</taxon>
    </lineage>
</organism>
<evidence type="ECO:0000313" key="2">
    <source>
        <dbReference type="Proteomes" id="UP001458880"/>
    </source>
</evidence>
<name>A0AAW1I9D7_POPJA</name>